<proteinExistence type="predicted"/>
<dbReference type="AlphaFoldDB" id="A0A1G1VG48"/>
<protein>
    <submittedName>
        <fullName evidence="1">Uncharacterized protein</fullName>
    </submittedName>
</protein>
<evidence type="ECO:0000313" key="2">
    <source>
        <dbReference type="Proteomes" id="UP000177685"/>
    </source>
</evidence>
<reference evidence="1 2" key="1">
    <citation type="journal article" date="2016" name="Nat. Commun.">
        <title>Thousands of microbial genomes shed light on interconnected biogeochemical processes in an aquifer system.</title>
        <authorList>
            <person name="Anantharaman K."/>
            <person name="Brown C.T."/>
            <person name="Hug L.A."/>
            <person name="Sharon I."/>
            <person name="Castelle C.J."/>
            <person name="Probst A.J."/>
            <person name="Thomas B.C."/>
            <person name="Singh A."/>
            <person name="Wilkins M.J."/>
            <person name="Karaoz U."/>
            <person name="Brodie E.L."/>
            <person name="Williams K.H."/>
            <person name="Hubbard S.S."/>
            <person name="Banfield J.F."/>
        </authorList>
    </citation>
    <scope>NUCLEOTIDE SEQUENCE [LARGE SCALE GENOMIC DNA]</scope>
</reference>
<dbReference type="Proteomes" id="UP000177685">
    <property type="component" value="Unassembled WGS sequence"/>
</dbReference>
<comment type="caution">
    <text evidence="1">The sequence shown here is derived from an EMBL/GenBank/DDBJ whole genome shotgun (WGS) entry which is preliminary data.</text>
</comment>
<evidence type="ECO:0000313" key="1">
    <source>
        <dbReference type="EMBL" id="OGY14408.1"/>
    </source>
</evidence>
<sequence>MNVLERLAESLQRPIIVGTLEDFIATAKLEGVRSVTAEIGERKVSNQPEDHIPEHQGYDTLEFYTKFIALAGWRTLVFATINDIATLARTRKITPGSMNLDNRLYDQAQLPYHHSLLKTDETRRRLIAQGFKVTVKRRGVVYSDEEFARMVRGAHLIGSFTG</sequence>
<accession>A0A1G1VG48</accession>
<gene>
    <name evidence="1" type="ORF">A3A58_02740</name>
</gene>
<name>A0A1G1VG48_9BACT</name>
<dbReference type="EMBL" id="MHCD01000016">
    <property type="protein sequence ID" value="OGY14408.1"/>
    <property type="molecule type" value="Genomic_DNA"/>
</dbReference>
<organism evidence="1 2">
    <name type="scientific">Candidatus Blackburnbacteria bacterium RIFCSPLOWO2_01_FULL_41_27</name>
    <dbReference type="NCBI Taxonomy" id="1797520"/>
    <lineage>
        <taxon>Bacteria</taxon>
        <taxon>Candidatus Blackburniibacteriota</taxon>
    </lineage>
</organism>